<gene>
    <name evidence="1" type="ORF">ACFL27_17425</name>
</gene>
<reference evidence="1 2" key="1">
    <citation type="submission" date="2024-09" db="EMBL/GenBank/DDBJ databases">
        <title>Laminarin stimulates single cell rates of sulfate reduction while oxygen inhibits transcriptomic activity in coastal marine sediment.</title>
        <authorList>
            <person name="Lindsay M."/>
            <person name="Orcutt B."/>
            <person name="Emerson D."/>
            <person name="Stepanauskas R."/>
            <person name="D'Angelo T."/>
        </authorList>
    </citation>
    <scope>NUCLEOTIDE SEQUENCE [LARGE SCALE GENOMIC DNA]</scope>
    <source>
        <strain evidence="1">SAG AM-311-K15</strain>
    </source>
</reference>
<evidence type="ECO:0000313" key="1">
    <source>
        <dbReference type="EMBL" id="MFC1851976.1"/>
    </source>
</evidence>
<organism evidence="1 2">
    <name type="scientific">candidate division CSSED10-310 bacterium</name>
    <dbReference type="NCBI Taxonomy" id="2855610"/>
    <lineage>
        <taxon>Bacteria</taxon>
        <taxon>Bacteria division CSSED10-310</taxon>
    </lineage>
</organism>
<proteinExistence type="predicted"/>
<sequence length="122" mass="14085">MKFTKILSGIVAINIILSLPLGCGNKPGTHSDIDDIMGKKVTIGLQEVEIDYRYASEIVLIKDINYWSSPKGKIITLKFSFKYPVGNEHYRLTCVIRRKYSSDFWYDILDRTITKIEKIEDH</sequence>
<protein>
    <submittedName>
        <fullName evidence="1">Uncharacterized protein</fullName>
    </submittedName>
</protein>
<name>A0ABV6Z0K4_UNCC1</name>
<keyword evidence="2" id="KW-1185">Reference proteome</keyword>
<accession>A0ABV6Z0K4</accession>
<comment type="caution">
    <text evidence="1">The sequence shown here is derived from an EMBL/GenBank/DDBJ whole genome shotgun (WGS) entry which is preliminary data.</text>
</comment>
<dbReference type="Proteomes" id="UP001594351">
    <property type="component" value="Unassembled WGS sequence"/>
</dbReference>
<evidence type="ECO:0000313" key="2">
    <source>
        <dbReference type="Proteomes" id="UP001594351"/>
    </source>
</evidence>
<dbReference type="EMBL" id="JBHPBY010000249">
    <property type="protein sequence ID" value="MFC1851976.1"/>
    <property type="molecule type" value="Genomic_DNA"/>
</dbReference>